<keyword evidence="2" id="KW-1185">Reference proteome</keyword>
<comment type="caution">
    <text evidence="1">The sequence shown here is derived from an EMBL/GenBank/DDBJ whole genome shotgun (WGS) entry which is preliminary data.</text>
</comment>
<dbReference type="OrthoDB" id="5223316at2759"/>
<reference evidence="1" key="1">
    <citation type="submission" date="2022-10" db="EMBL/GenBank/DDBJ databases">
        <title>Tapping the CABI collections for fungal endophytes: first genome assemblies for Collariella, Neodidymelliopsis, Ascochyta clinopodiicola, Didymella pomorum, Didymosphaeria variabile, Neocosmospora piperis and Neocucurbitaria cava.</title>
        <authorList>
            <person name="Hill R."/>
        </authorList>
    </citation>
    <scope>NUCLEOTIDE SEQUENCE</scope>
    <source>
        <strain evidence="1">IMI 355082</strain>
    </source>
</reference>
<accession>A0A9W8YUV8</accession>
<evidence type="ECO:0000313" key="2">
    <source>
        <dbReference type="Proteomes" id="UP001140453"/>
    </source>
</evidence>
<proteinExistence type="predicted"/>
<gene>
    <name evidence="1" type="ORF">N0V93_004526</name>
</gene>
<sequence length="196" mass="21855">MSDIVNRPGLNHGLSKAITIGRQAAGTEERVLGPGLLGKVPAEIRIMIYEEVFVGSEMALLSTPRDPKTYQLGGRSSAFFSSGHHHILLTCRLFYNEAHTIYWRSTKIVNGDSSHRFSLRYLVSHLPEVSKPHIQYLIGLDFSQCYNRTLINPQLFHVWCCSTEDRQLLGQLPGLKGKISETAETGDEADNPAMNS</sequence>
<organism evidence="1 2">
    <name type="scientific">Gnomoniopsis smithogilvyi</name>
    <dbReference type="NCBI Taxonomy" id="1191159"/>
    <lineage>
        <taxon>Eukaryota</taxon>
        <taxon>Fungi</taxon>
        <taxon>Dikarya</taxon>
        <taxon>Ascomycota</taxon>
        <taxon>Pezizomycotina</taxon>
        <taxon>Sordariomycetes</taxon>
        <taxon>Sordariomycetidae</taxon>
        <taxon>Diaporthales</taxon>
        <taxon>Gnomoniaceae</taxon>
        <taxon>Gnomoniopsis</taxon>
    </lineage>
</organism>
<dbReference type="EMBL" id="JAPEVB010000003">
    <property type="protein sequence ID" value="KAJ4390927.1"/>
    <property type="molecule type" value="Genomic_DNA"/>
</dbReference>
<dbReference type="Proteomes" id="UP001140453">
    <property type="component" value="Unassembled WGS sequence"/>
</dbReference>
<dbReference type="AlphaFoldDB" id="A0A9W8YUV8"/>
<protein>
    <submittedName>
        <fullName evidence="1">Uncharacterized protein</fullName>
    </submittedName>
</protein>
<evidence type="ECO:0000313" key="1">
    <source>
        <dbReference type="EMBL" id="KAJ4390927.1"/>
    </source>
</evidence>
<name>A0A9W8YUV8_9PEZI</name>